<gene>
    <name evidence="1" type="ORF">BFG04_03410</name>
</gene>
<organism evidence="1 2">
    <name type="scientific">Campylobacter pinnipediorum subsp. pinnipediorum</name>
    <dbReference type="NCBI Taxonomy" id="1660067"/>
    <lineage>
        <taxon>Bacteria</taxon>
        <taxon>Pseudomonadati</taxon>
        <taxon>Campylobacterota</taxon>
        <taxon>Epsilonproteobacteria</taxon>
        <taxon>Campylobacterales</taxon>
        <taxon>Campylobacteraceae</taxon>
        <taxon>Campylobacter</taxon>
    </lineage>
</organism>
<dbReference type="Gene3D" id="2.30.30.830">
    <property type="match status" value="1"/>
</dbReference>
<proteinExistence type="predicted"/>
<evidence type="ECO:0000313" key="1">
    <source>
        <dbReference type="EMBL" id="OPA77977.1"/>
    </source>
</evidence>
<reference evidence="1 2" key="1">
    <citation type="submission" date="2016-08" db="EMBL/GenBank/DDBJ databases">
        <title>Campylobacter species from sea mammals.</title>
        <authorList>
            <person name="Gilbert M.J."/>
            <person name="Byrne B.A."/>
            <person name="Zomer A.L."/>
            <person name="Wagenaar J.A."/>
        </authorList>
    </citation>
    <scope>NUCLEOTIDE SEQUENCE [LARGE SCALE GENOMIC DNA]</scope>
    <source>
        <strain evidence="1 2">1105248</strain>
    </source>
</reference>
<dbReference type="AlphaFoldDB" id="A0AAX0LBX3"/>
<dbReference type="Proteomes" id="UP000189728">
    <property type="component" value="Unassembled WGS sequence"/>
</dbReference>
<evidence type="ECO:0000313" key="2">
    <source>
        <dbReference type="Proteomes" id="UP000189728"/>
    </source>
</evidence>
<protein>
    <recommendedName>
        <fullName evidence="3">Transformation system protein</fullName>
    </recommendedName>
</protein>
<sequence>MGDEILMKITNKFFIILFLLYTSTIGNENNIIQNETASQEQIFERISKVRVGLKKEELEIVENPFISSKVQNKITTQDLNDGINNIFVLKAIMSNRAKINDKWYKIGDSIENAIITNISSESVVLSSQNEKQTLKIARENSNVQISK</sequence>
<comment type="caution">
    <text evidence="1">The sequence shown here is derived from an EMBL/GenBank/DDBJ whole genome shotgun (WGS) entry which is preliminary data.</text>
</comment>
<name>A0AAX0LBX3_9BACT</name>
<dbReference type="EMBL" id="MCRK01000034">
    <property type="protein sequence ID" value="OPA77977.1"/>
    <property type="molecule type" value="Genomic_DNA"/>
</dbReference>
<accession>A0AAX0LBX3</accession>
<evidence type="ECO:0008006" key="3">
    <source>
        <dbReference type="Google" id="ProtNLM"/>
    </source>
</evidence>